<proteinExistence type="predicted"/>
<comment type="caution">
    <text evidence="1">The sequence shown here is derived from an EMBL/GenBank/DDBJ whole genome shotgun (WGS) entry which is preliminary data.</text>
</comment>
<dbReference type="InterPro" id="IPR052035">
    <property type="entry name" value="ZnF_BED_domain_contain"/>
</dbReference>
<dbReference type="PANTHER" id="PTHR46481">
    <property type="entry name" value="ZINC FINGER BED DOMAIN-CONTAINING PROTEIN 4"/>
    <property type="match status" value="1"/>
</dbReference>
<keyword evidence="2" id="KW-1185">Reference proteome</keyword>
<sequence length="146" mass="16575">MHIPENALIIDCVTRWNSTYDMYKRLLQQRLAVYAVLHDEKVTRLSDARTLDLSDSQWQIMQSMAPVLKPLYMATRLVCSEAFPTSTTRELEDRHTGINIAKEISAICDEFKIKHNTIAGLVSDNASNMVFLCHITDVLGTLCSSR</sequence>
<accession>A0ABQ9FMZ6</accession>
<gene>
    <name evidence="1" type="ORF">KUTeg_003739</name>
</gene>
<organism evidence="1 2">
    <name type="scientific">Tegillarca granosa</name>
    <name type="common">Malaysian cockle</name>
    <name type="synonym">Anadara granosa</name>
    <dbReference type="NCBI Taxonomy" id="220873"/>
    <lineage>
        <taxon>Eukaryota</taxon>
        <taxon>Metazoa</taxon>
        <taxon>Spiralia</taxon>
        <taxon>Lophotrochozoa</taxon>
        <taxon>Mollusca</taxon>
        <taxon>Bivalvia</taxon>
        <taxon>Autobranchia</taxon>
        <taxon>Pteriomorphia</taxon>
        <taxon>Arcoida</taxon>
        <taxon>Arcoidea</taxon>
        <taxon>Arcidae</taxon>
        <taxon>Tegillarca</taxon>
    </lineage>
</organism>
<evidence type="ECO:0008006" key="3">
    <source>
        <dbReference type="Google" id="ProtNLM"/>
    </source>
</evidence>
<dbReference type="Proteomes" id="UP001217089">
    <property type="component" value="Unassembled WGS sequence"/>
</dbReference>
<name>A0ABQ9FMZ6_TEGGR</name>
<dbReference type="PANTHER" id="PTHR46481:SF4">
    <property type="entry name" value="ZINC FINGER BED DOMAIN-CONTAINING PROTEIN 4"/>
    <property type="match status" value="1"/>
</dbReference>
<reference evidence="1 2" key="1">
    <citation type="submission" date="2022-12" db="EMBL/GenBank/DDBJ databases">
        <title>Chromosome-level genome of Tegillarca granosa.</title>
        <authorList>
            <person name="Kim J."/>
        </authorList>
    </citation>
    <scope>NUCLEOTIDE SEQUENCE [LARGE SCALE GENOMIC DNA]</scope>
    <source>
        <strain evidence="1">Teg-2019</strain>
        <tissue evidence="1">Adductor muscle</tissue>
    </source>
</reference>
<protein>
    <recommendedName>
        <fullName evidence="3">Transposase</fullName>
    </recommendedName>
</protein>
<dbReference type="EMBL" id="JARBDR010000214">
    <property type="protein sequence ID" value="KAJ8318648.1"/>
    <property type="molecule type" value="Genomic_DNA"/>
</dbReference>
<evidence type="ECO:0000313" key="2">
    <source>
        <dbReference type="Proteomes" id="UP001217089"/>
    </source>
</evidence>
<dbReference type="InterPro" id="IPR012337">
    <property type="entry name" value="RNaseH-like_sf"/>
</dbReference>
<dbReference type="SUPFAM" id="SSF53098">
    <property type="entry name" value="Ribonuclease H-like"/>
    <property type="match status" value="1"/>
</dbReference>
<evidence type="ECO:0000313" key="1">
    <source>
        <dbReference type="EMBL" id="KAJ8318648.1"/>
    </source>
</evidence>